<dbReference type="Gene3D" id="2.60.40.1080">
    <property type="match status" value="1"/>
</dbReference>
<dbReference type="SUPFAM" id="SSF49373">
    <property type="entry name" value="Invasin/intimin cell-adhesion fragments"/>
    <property type="match status" value="1"/>
</dbReference>
<protein>
    <submittedName>
        <fullName evidence="2">Ig domain-containing protein</fullName>
    </submittedName>
</protein>
<comment type="caution">
    <text evidence="2">The sequence shown here is derived from an EMBL/GenBank/DDBJ whole genome shotgun (WGS) entry which is preliminary data.</text>
</comment>
<reference evidence="2" key="2">
    <citation type="submission" date="2022-09" db="EMBL/GenBank/DDBJ databases">
        <title>Genome-inferred correspondence between phylogeny and metabolic traits in the wild Drosophila gut microbiome.</title>
        <authorList>
            <person name="Bueno E."/>
            <person name="Blow F."/>
            <person name="Douglas A.E."/>
        </authorList>
    </citation>
    <scope>NUCLEOTIDE SEQUENCE</scope>
    <source>
        <strain evidence="2">Dm-2019-70</strain>
    </source>
</reference>
<evidence type="ECO:0000259" key="1">
    <source>
        <dbReference type="SMART" id="SM00635"/>
    </source>
</evidence>
<dbReference type="InterPro" id="IPR008964">
    <property type="entry name" value="Invasin/intimin_cell_adhesion"/>
</dbReference>
<sequence length="108" mass="10858">MGQTSLTHQLLVFRQRVTAPTSIPVSVVSLDQTTASVEAGKTVKLTATVAPNNATNAVPVFTSSDETIATVASDGTVTAIKAGTVTITVTAGGKTATATITVTAPTEQ</sequence>
<dbReference type="SMART" id="SM00635">
    <property type="entry name" value="BID_2"/>
    <property type="match status" value="1"/>
</dbReference>
<evidence type="ECO:0000313" key="3">
    <source>
        <dbReference type="Proteomes" id="UP000676478"/>
    </source>
</evidence>
<reference evidence="2" key="1">
    <citation type="submission" date="2020-12" db="EMBL/GenBank/DDBJ databases">
        <authorList>
            <person name="Mcmullen J.G."/>
        </authorList>
    </citation>
    <scope>NUCLEOTIDE SEQUENCE</scope>
    <source>
        <strain evidence="2">Dm-2019-70</strain>
    </source>
</reference>
<name>A0AA41JUH7_LEVBR</name>
<dbReference type="EMBL" id="JAERKF010000017">
    <property type="protein sequence ID" value="MBS1011526.1"/>
    <property type="molecule type" value="Genomic_DNA"/>
</dbReference>
<dbReference type="Pfam" id="PF02368">
    <property type="entry name" value="Big_2"/>
    <property type="match status" value="1"/>
</dbReference>
<dbReference type="AlphaFoldDB" id="A0AA41JUH7"/>
<accession>A0AA41JUH7</accession>
<gene>
    <name evidence="2" type="ORF">JK167_11910</name>
</gene>
<dbReference type="InterPro" id="IPR003343">
    <property type="entry name" value="Big_2"/>
</dbReference>
<proteinExistence type="predicted"/>
<evidence type="ECO:0000313" key="2">
    <source>
        <dbReference type="EMBL" id="MBS1011526.1"/>
    </source>
</evidence>
<organism evidence="2 3">
    <name type="scientific">Levilactobacillus brevis</name>
    <name type="common">Lactobacillus brevis</name>
    <dbReference type="NCBI Taxonomy" id="1580"/>
    <lineage>
        <taxon>Bacteria</taxon>
        <taxon>Bacillati</taxon>
        <taxon>Bacillota</taxon>
        <taxon>Bacilli</taxon>
        <taxon>Lactobacillales</taxon>
        <taxon>Lactobacillaceae</taxon>
        <taxon>Levilactobacillus</taxon>
    </lineage>
</organism>
<dbReference type="Proteomes" id="UP000676478">
    <property type="component" value="Unassembled WGS sequence"/>
</dbReference>
<feature type="domain" description="BIG2" evidence="1">
    <location>
        <begin position="24"/>
        <end position="101"/>
    </location>
</feature>